<evidence type="ECO:0000256" key="1">
    <source>
        <dbReference type="SAM" id="MobiDB-lite"/>
    </source>
</evidence>
<dbReference type="EMBL" id="JAACJO010000001">
    <property type="protein sequence ID" value="KAF5363471.1"/>
    <property type="molecule type" value="Genomic_DNA"/>
</dbReference>
<gene>
    <name evidence="3" type="ORF">D9756_000171</name>
</gene>
<protein>
    <recommendedName>
        <fullName evidence="2">CASTOR ACT domain-containing protein</fullName>
    </recommendedName>
</protein>
<evidence type="ECO:0000313" key="3">
    <source>
        <dbReference type="EMBL" id="KAF5363471.1"/>
    </source>
</evidence>
<comment type="caution">
    <text evidence="3">The sequence shown here is derived from an EMBL/GenBank/DDBJ whole genome shotgun (WGS) entry which is preliminary data.</text>
</comment>
<proteinExistence type="predicted"/>
<feature type="region of interest" description="Disordered" evidence="1">
    <location>
        <begin position="268"/>
        <end position="399"/>
    </location>
</feature>
<dbReference type="PANTHER" id="PTHR31131:SF6">
    <property type="entry name" value="CASTOR ACT DOMAIN-CONTAINING PROTEIN"/>
    <property type="match status" value="1"/>
</dbReference>
<feature type="compositionally biased region" description="Low complexity" evidence="1">
    <location>
        <begin position="355"/>
        <end position="382"/>
    </location>
</feature>
<dbReference type="GO" id="GO:0006520">
    <property type="term" value="P:amino acid metabolic process"/>
    <property type="evidence" value="ECO:0007669"/>
    <property type="project" value="UniProtKB-ARBA"/>
</dbReference>
<organism evidence="3 4">
    <name type="scientific">Leucocoprinus leucothites</name>
    <dbReference type="NCBI Taxonomy" id="201217"/>
    <lineage>
        <taxon>Eukaryota</taxon>
        <taxon>Fungi</taxon>
        <taxon>Dikarya</taxon>
        <taxon>Basidiomycota</taxon>
        <taxon>Agaricomycotina</taxon>
        <taxon>Agaricomycetes</taxon>
        <taxon>Agaricomycetidae</taxon>
        <taxon>Agaricales</taxon>
        <taxon>Agaricineae</taxon>
        <taxon>Agaricaceae</taxon>
        <taxon>Leucocoprinus</taxon>
    </lineage>
</organism>
<dbReference type="InterPro" id="IPR045865">
    <property type="entry name" value="ACT-like_dom_sf"/>
</dbReference>
<dbReference type="InterPro" id="IPR027795">
    <property type="entry name" value="CASTOR_ACT_dom"/>
</dbReference>
<reference evidence="3 4" key="1">
    <citation type="journal article" date="2020" name="ISME J.">
        <title>Uncovering the hidden diversity of litter-decomposition mechanisms in mushroom-forming fungi.</title>
        <authorList>
            <person name="Floudas D."/>
            <person name="Bentzer J."/>
            <person name="Ahren D."/>
            <person name="Johansson T."/>
            <person name="Persson P."/>
            <person name="Tunlid A."/>
        </authorList>
    </citation>
    <scope>NUCLEOTIDE SEQUENCE [LARGE SCALE GENOMIC DNA]</scope>
    <source>
        <strain evidence="3 4">CBS 146.42</strain>
    </source>
</reference>
<dbReference type="AlphaFoldDB" id="A0A8H5LNA2"/>
<dbReference type="Gene3D" id="3.30.2130.10">
    <property type="entry name" value="VC0802-like"/>
    <property type="match status" value="1"/>
</dbReference>
<dbReference type="GO" id="GO:0046394">
    <property type="term" value="P:carboxylic acid biosynthetic process"/>
    <property type="evidence" value="ECO:0007669"/>
    <property type="project" value="UniProtKB-ARBA"/>
</dbReference>
<feature type="compositionally biased region" description="Low complexity" evidence="1">
    <location>
        <begin position="298"/>
        <end position="310"/>
    </location>
</feature>
<dbReference type="SUPFAM" id="SSF55021">
    <property type="entry name" value="ACT-like"/>
    <property type="match status" value="1"/>
</dbReference>
<feature type="compositionally biased region" description="Low complexity" evidence="1">
    <location>
        <begin position="193"/>
        <end position="206"/>
    </location>
</feature>
<sequence length="525" mass="56888">MADALTISLLPVPLALVHIPRTRLPSLSHPVLRHILNPSPAFFTVTANEIEISLFVDWEHVHDFDIIARKDRRSMRDDPVEISYEPWSVLQVDSHTDQYDNSGARVNELSGPLAAAGISILYQSSYMCDFIFVKESCLHEALTLFETAGFDLYTSNMTSTPMSSYPPTMSYSSTTASSPTVLTLTHTSPGILPQSSSTPTSCSITPNGRHSSIHQIGERAKSHSPTSSEVRILDPDLACVGLSDELGVDHWGLKIVKLVAFPELIPSSPRKKSTTSILSSSSRSSSFEEGEDDDGYFSHSPHSLSTPSLPAAVVGQNSSSRRSSLSSGNSGPATRSRLGSGHSLPPINTTELLGSPTLATSPTSAITSSSIPSSIAPSPHIPQVSSETHHQTRKQSLTLPSSSLPVPFFSFTRTQEGSSLTADVKTLAALFPPEERHLLVCCNSLDFGSSLSDSEEEDEGVDNEFVEGMDDLHLRDEVDDLEDAGDDMSIGELKCLQIDLRRFGLGGCYPSLVFEWLYADYMRSV</sequence>
<feature type="domain" description="CASTOR ACT" evidence="2">
    <location>
        <begin position="84"/>
        <end position="144"/>
    </location>
</feature>
<keyword evidence="4" id="KW-1185">Reference proteome</keyword>
<dbReference type="InterPro" id="IPR051719">
    <property type="entry name" value="CASTOR_mTORC1"/>
</dbReference>
<dbReference type="Proteomes" id="UP000559027">
    <property type="component" value="Unassembled WGS sequence"/>
</dbReference>
<feature type="compositionally biased region" description="Low complexity" evidence="1">
    <location>
        <begin position="317"/>
        <end position="331"/>
    </location>
</feature>
<name>A0A8H5LNA2_9AGAR</name>
<feature type="compositionally biased region" description="Low complexity" evidence="1">
    <location>
        <begin position="274"/>
        <end position="285"/>
    </location>
</feature>
<dbReference type="PANTHER" id="PTHR31131">
    <property type="entry name" value="CHROMOSOME 1, WHOLE GENOME SHOTGUN SEQUENCE"/>
    <property type="match status" value="1"/>
</dbReference>
<evidence type="ECO:0000313" key="4">
    <source>
        <dbReference type="Proteomes" id="UP000559027"/>
    </source>
</evidence>
<dbReference type="OrthoDB" id="58529at2759"/>
<feature type="region of interest" description="Disordered" evidence="1">
    <location>
        <begin position="190"/>
        <end position="228"/>
    </location>
</feature>
<evidence type="ECO:0000259" key="2">
    <source>
        <dbReference type="Pfam" id="PF13840"/>
    </source>
</evidence>
<accession>A0A8H5LNA2</accession>
<dbReference type="Pfam" id="PF13840">
    <property type="entry name" value="ACT_7"/>
    <property type="match status" value="1"/>
</dbReference>